<dbReference type="AlphaFoldDB" id="A0ABD0KTX7"/>
<organism evidence="1 2">
    <name type="scientific">Batillaria attramentaria</name>
    <dbReference type="NCBI Taxonomy" id="370345"/>
    <lineage>
        <taxon>Eukaryota</taxon>
        <taxon>Metazoa</taxon>
        <taxon>Spiralia</taxon>
        <taxon>Lophotrochozoa</taxon>
        <taxon>Mollusca</taxon>
        <taxon>Gastropoda</taxon>
        <taxon>Caenogastropoda</taxon>
        <taxon>Sorbeoconcha</taxon>
        <taxon>Cerithioidea</taxon>
        <taxon>Batillariidae</taxon>
        <taxon>Batillaria</taxon>
    </lineage>
</organism>
<gene>
    <name evidence="1" type="ORF">BaRGS_00018587</name>
</gene>
<evidence type="ECO:0000313" key="1">
    <source>
        <dbReference type="EMBL" id="KAK7490242.1"/>
    </source>
</evidence>
<accession>A0ABD0KTX7</accession>
<proteinExistence type="predicted"/>
<protein>
    <submittedName>
        <fullName evidence="1">Uncharacterized protein</fullName>
    </submittedName>
</protein>
<comment type="caution">
    <text evidence="1">The sequence shown here is derived from an EMBL/GenBank/DDBJ whole genome shotgun (WGS) entry which is preliminary data.</text>
</comment>
<evidence type="ECO:0000313" key="2">
    <source>
        <dbReference type="Proteomes" id="UP001519460"/>
    </source>
</evidence>
<dbReference type="EMBL" id="JACVVK020000129">
    <property type="protein sequence ID" value="KAK7490242.1"/>
    <property type="molecule type" value="Genomic_DNA"/>
</dbReference>
<reference evidence="1 2" key="1">
    <citation type="journal article" date="2023" name="Sci. Data">
        <title>Genome assembly of the Korean intertidal mud-creeper Batillaria attramentaria.</title>
        <authorList>
            <person name="Patra A.K."/>
            <person name="Ho P.T."/>
            <person name="Jun S."/>
            <person name="Lee S.J."/>
            <person name="Kim Y."/>
            <person name="Won Y.J."/>
        </authorList>
    </citation>
    <scope>NUCLEOTIDE SEQUENCE [LARGE SCALE GENOMIC DNA]</scope>
    <source>
        <strain evidence="1">Wonlab-2016</strain>
    </source>
</reference>
<sequence>MTTTALRTALRMTTMMVAESLAPDQQMKRVTVSFHPVGICWHHQDKVQCSAGPLALDFTGIVNVLRAWDRDEKLCGGEWRTTPEHLRPALTDLEWSRGRSHRGTARATRGPIKLGHAAPLDGYKWCFEHNVEILISPAPPVLLSGQPLV</sequence>
<name>A0ABD0KTX7_9CAEN</name>
<keyword evidence="2" id="KW-1185">Reference proteome</keyword>
<dbReference type="Proteomes" id="UP001519460">
    <property type="component" value="Unassembled WGS sequence"/>
</dbReference>